<dbReference type="Pfam" id="PF09457">
    <property type="entry name" value="RBD-FIP"/>
    <property type="match status" value="1"/>
</dbReference>
<feature type="region of interest" description="Disordered" evidence="6">
    <location>
        <begin position="179"/>
        <end position="620"/>
    </location>
</feature>
<feature type="compositionally biased region" description="Polar residues" evidence="6">
    <location>
        <begin position="722"/>
        <end position="732"/>
    </location>
</feature>
<evidence type="ECO:0000256" key="6">
    <source>
        <dbReference type="SAM" id="MobiDB-lite"/>
    </source>
</evidence>
<dbReference type="GO" id="GO:0055037">
    <property type="term" value="C:recycling endosome"/>
    <property type="evidence" value="ECO:0007669"/>
    <property type="project" value="UniProtKB-SubCell"/>
</dbReference>
<dbReference type="FunFam" id="1.20.5.2440:FF:000002">
    <property type="entry name" value="rab11 family-interacting protein 2 isoform X1"/>
    <property type="match status" value="1"/>
</dbReference>
<evidence type="ECO:0000256" key="5">
    <source>
        <dbReference type="ARBA" id="ARBA00022927"/>
    </source>
</evidence>
<feature type="region of interest" description="Disordered" evidence="6">
    <location>
        <begin position="792"/>
        <end position="838"/>
    </location>
</feature>
<proteinExistence type="predicted"/>
<evidence type="ECO:0000256" key="1">
    <source>
        <dbReference type="ARBA" id="ARBA00004172"/>
    </source>
</evidence>
<dbReference type="PANTHER" id="PTHR15746:SF22">
    <property type="entry name" value="RAB11 FAMILY-INTERACTING PROTEIN 1"/>
    <property type="match status" value="1"/>
</dbReference>
<dbReference type="GO" id="GO:0015031">
    <property type="term" value="P:protein transport"/>
    <property type="evidence" value="ECO:0007669"/>
    <property type="project" value="UniProtKB-KW"/>
</dbReference>
<dbReference type="PROSITE" id="PS51511">
    <property type="entry name" value="FIP_RBD"/>
    <property type="match status" value="1"/>
</dbReference>
<sequence length="1103" mass="118099">MRNNMTASMFDLSMKDKSRNPFGKLKDKIKGKNKDSASDTASAIVPSTTPSVDSDEESSSKDKKKKSKIKTLFSKSNLQKTPLSQSMSVLPTSKPDKVVLRPGDLQSRWDDDEDESSSTSDVMSHKRTPSMDHAQLNQTNFSLPKKEGLSFLGGLRSKNDSLSRSNLCINGNHVYMEQTEAKSEVRDSSPSNSPSPQGFRKRHLFSSTENLAARSPKEPGEGGGGVTSDRQLSDSSTKDSVKSMSLPSYRPLTSEDGRESLSPANAETPKEMKESKKQESKKSSLLSLVTGKKDAPKGGEGEPLPTVSEKEKERQGTRVEAQLREEDPGRRSERDVIPAASQWGNSLNRFEDVQISAPEAGLEPKSEPKPPVPAARNPQTKAVKPRLDVPPETQPKARLPSPDSALSPTFLSSSPQAPLFSDLRGDSETQSSESPSASSSFSSPLAAPLSTSTPIEHWPPTGKGEVDAEEPPLLLKAVSQKESVTPALNTGSSASGPPFKHLTIPVQKGAEESSGGETREIGTGKEAGSDESGKNPMRQHEGHVKVPVPEQHWAPSLEEVPDVPSGPSLRSGSSAAPAEKSPTGGKTDSGHQSRFFVEKGHDGGMARAGKEAAPPLQEEEAASLFESIARKHEEIHSNAGGGEKKVKKRVSFSEQLFVEEEIEKHTECEEEEDESHPQQLTREGPVAGGRLDADSPECPHTEGAGQEPVTTAAQPIIPAESGSFSEDPTSEASPARGTRLWRVVENDGLTTQYQSKASDHEGLLSDPLSDLPSASDVKSPIMADLSLSLPSIPEVASDDERVDEAGDGGEAGELVDPQAGVSSMNMSPSGLEKAEGLSGRTCESVLVENLHDFRPKSPRVAPSEQTAALGIAEPRLGERSSVNKQFSGPGSVEEEELERSGRPGSPLRTSQGSPTPSSPPSEIFPAPHSLPSPPHSNDHHTSVAESQIKATPEGSAGKVENFGKKKPLLQAWVTPSEIHPVSAQPSAGAGAAKHRLHPVKPMNTTATKIANPSLGTAAIISENLINEAVIKKYQPSDPAFAYAQLTHDELIQLVLKQKETISKKEFQVRELEDYIDNLLVRVMEETPNILRVPSQLGKKAGKI</sequence>
<comment type="caution">
    <text evidence="8">The sequence shown here is derived from an EMBL/GenBank/DDBJ whole genome shotgun (WGS) entry which is preliminary data.</text>
</comment>
<dbReference type="SUPFAM" id="SSF144270">
    <property type="entry name" value="Eferin C-derminal domain-like"/>
    <property type="match status" value="1"/>
</dbReference>
<feature type="compositionally biased region" description="Low complexity" evidence="6">
    <location>
        <begin position="428"/>
        <end position="453"/>
    </location>
</feature>
<dbReference type="Proteomes" id="UP001488838">
    <property type="component" value="Unassembled WGS sequence"/>
</dbReference>
<evidence type="ECO:0000256" key="4">
    <source>
        <dbReference type="ARBA" id="ARBA00022753"/>
    </source>
</evidence>
<evidence type="ECO:0000313" key="9">
    <source>
        <dbReference type="Proteomes" id="UP001488838"/>
    </source>
</evidence>
<keyword evidence="9" id="KW-1185">Reference proteome</keyword>
<feature type="compositionally biased region" description="Basic and acidic residues" evidence="6">
    <location>
        <begin position="691"/>
        <end position="700"/>
    </location>
</feature>
<gene>
    <name evidence="8" type="ORF">U0070_025849</name>
</gene>
<evidence type="ECO:0000256" key="3">
    <source>
        <dbReference type="ARBA" id="ARBA00022553"/>
    </source>
</evidence>
<dbReference type="GO" id="GO:0031267">
    <property type="term" value="F:small GTPase binding"/>
    <property type="evidence" value="ECO:0007669"/>
    <property type="project" value="InterPro"/>
</dbReference>
<reference evidence="8 9" key="1">
    <citation type="journal article" date="2023" name="bioRxiv">
        <title>Conserved and derived expression patterns and positive selection on dental genes reveal complex evolutionary context of ever-growing rodent molars.</title>
        <authorList>
            <person name="Calamari Z.T."/>
            <person name="Song A."/>
            <person name="Cohen E."/>
            <person name="Akter M."/>
            <person name="Roy R.D."/>
            <person name="Hallikas O."/>
            <person name="Christensen M.M."/>
            <person name="Li P."/>
            <person name="Marangoni P."/>
            <person name="Jernvall J."/>
            <person name="Klein O.D."/>
        </authorList>
    </citation>
    <scope>NUCLEOTIDE SEQUENCE [LARGE SCALE GENOMIC DNA]</scope>
    <source>
        <strain evidence="8">V071</strain>
    </source>
</reference>
<dbReference type="Gene3D" id="1.20.5.2440">
    <property type="match status" value="1"/>
</dbReference>
<feature type="region of interest" description="Disordered" evidence="6">
    <location>
        <begin position="852"/>
        <end position="961"/>
    </location>
</feature>
<feature type="compositionally biased region" description="Basic and acidic residues" evidence="6">
    <location>
        <begin position="517"/>
        <end position="544"/>
    </location>
</feature>
<feature type="compositionally biased region" description="Basic and acidic residues" evidence="6">
    <location>
        <begin position="308"/>
        <end position="336"/>
    </location>
</feature>
<dbReference type="InterPro" id="IPR037245">
    <property type="entry name" value="FIP-RBD_C_sf"/>
</dbReference>
<feature type="compositionally biased region" description="Polar residues" evidence="6">
    <location>
        <begin position="77"/>
        <end position="91"/>
    </location>
</feature>
<feature type="compositionally biased region" description="Basic and acidic residues" evidence="6">
    <location>
        <begin position="588"/>
        <end position="610"/>
    </location>
</feature>
<keyword evidence="2" id="KW-0813">Transport</keyword>
<dbReference type="EMBL" id="JBBHLL010000055">
    <property type="protein sequence ID" value="KAK7823032.1"/>
    <property type="molecule type" value="Genomic_DNA"/>
</dbReference>
<keyword evidence="3" id="KW-0597">Phosphoprotein</keyword>
<feature type="compositionally biased region" description="Basic and acidic residues" evidence="6">
    <location>
        <begin position="268"/>
        <end position="282"/>
    </location>
</feature>
<feature type="compositionally biased region" description="Polar residues" evidence="6">
    <location>
        <begin position="404"/>
        <end position="416"/>
    </location>
</feature>
<dbReference type="InterPro" id="IPR037789">
    <property type="entry name" value="FIP_classI"/>
</dbReference>
<evidence type="ECO:0000259" key="7">
    <source>
        <dbReference type="PROSITE" id="PS51511"/>
    </source>
</evidence>
<dbReference type="GO" id="GO:0045055">
    <property type="term" value="P:regulated exocytosis"/>
    <property type="evidence" value="ECO:0007669"/>
    <property type="project" value="TreeGrafter"/>
</dbReference>
<name>A0AAW0J904_MYOGA</name>
<evidence type="ECO:0000313" key="8">
    <source>
        <dbReference type="EMBL" id="KAK7823032.1"/>
    </source>
</evidence>
<keyword evidence="5" id="KW-0653">Protein transport</keyword>
<dbReference type="InterPro" id="IPR019018">
    <property type="entry name" value="Rab-bd_FIP-RBD"/>
</dbReference>
<organism evidence="8 9">
    <name type="scientific">Myodes glareolus</name>
    <name type="common">Bank vole</name>
    <name type="synonym">Clethrionomys glareolus</name>
    <dbReference type="NCBI Taxonomy" id="447135"/>
    <lineage>
        <taxon>Eukaryota</taxon>
        <taxon>Metazoa</taxon>
        <taxon>Chordata</taxon>
        <taxon>Craniata</taxon>
        <taxon>Vertebrata</taxon>
        <taxon>Euteleostomi</taxon>
        <taxon>Mammalia</taxon>
        <taxon>Eutheria</taxon>
        <taxon>Euarchontoglires</taxon>
        <taxon>Glires</taxon>
        <taxon>Rodentia</taxon>
        <taxon>Myomorpha</taxon>
        <taxon>Muroidea</taxon>
        <taxon>Cricetidae</taxon>
        <taxon>Arvicolinae</taxon>
        <taxon>Myodes</taxon>
    </lineage>
</organism>
<evidence type="ECO:0000256" key="2">
    <source>
        <dbReference type="ARBA" id="ARBA00022448"/>
    </source>
</evidence>
<feature type="compositionally biased region" description="Basic and acidic residues" evidence="6">
    <location>
        <begin position="13"/>
        <end position="37"/>
    </location>
</feature>
<accession>A0AAW0J904</accession>
<feature type="region of interest" description="Disordered" evidence="6">
    <location>
        <begin position="662"/>
        <end position="776"/>
    </location>
</feature>
<feature type="compositionally biased region" description="Low complexity" evidence="6">
    <location>
        <begin position="764"/>
        <end position="776"/>
    </location>
</feature>
<dbReference type="PANTHER" id="PTHR15746">
    <property type="entry name" value="RAB11-RELATED"/>
    <property type="match status" value="1"/>
</dbReference>
<keyword evidence="4" id="KW-0967">Endosome</keyword>
<comment type="subcellular location">
    <subcellularLocation>
        <location evidence="1">Recycling endosome</location>
    </subcellularLocation>
</comment>
<feature type="compositionally biased region" description="Polar residues" evidence="6">
    <location>
        <begin position="480"/>
        <end position="495"/>
    </location>
</feature>
<feature type="compositionally biased region" description="Basic and acidic residues" evidence="6">
    <location>
        <begin position="291"/>
        <end position="300"/>
    </location>
</feature>
<dbReference type="AlphaFoldDB" id="A0AAW0J904"/>
<feature type="region of interest" description="Disordered" evidence="6">
    <location>
        <begin position="1"/>
        <end position="166"/>
    </location>
</feature>
<protein>
    <recommendedName>
        <fullName evidence="7">FIP-RBD domain-containing protein</fullName>
    </recommendedName>
</protein>
<feature type="domain" description="FIP-RBD" evidence="7">
    <location>
        <begin position="1031"/>
        <end position="1093"/>
    </location>
</feature>
<feature type="compositionally biased region" description="Acidic residues" evidence="6">
    <location>
        <begin position="796"/>
        <end position="807"/>
    </location>
</feature>